<gene>
    <name evidence="3" type="ORF">KPH14_012854</name>
</gene>
<keyword evidence="4" id="KW-1185">Reference proteome</keyword>
<dbReference type="GO" id="GO:0004190">
    <property type="term" value="F:aspartic-type endopeptidase activity"/>
    <property type="evidence" value="ECO:0007669"/>
    <property type="project" value="InterPro"/>
</dbReference>
<organism evidence="3 4">
    <name type="scientific">Odynerus spinipes</name>
    <dbReference type="NCBI Taxonomy" id="1348599"/>
    <lineage>
        <taxon>Eukaryota</taxon>
        <taxon>Metazoa</taxon>
        <taxon>Ecdysozoa</taxon>
        <taxon>Arthropoda</taxon>
        <taxon>Hexapoda</taxon>
        <taxon>Insecta</taxon>
        <taxon>Pterygota</taxon>
        <taxon>Neoptera</taxon>
        <taxon>Endopterygota</taxon>
        <taxon>Hymenoptera</taxon>
        <taxon>Apocrita</taxon>
        <taxon>Aculeata</taxon>
        <taxon>Vespoidea</taxon>
        <taxon>Vespidae</taxon>
        <taxon>Eumeninae</taxon>
        <taxon>Odynerus</taxon>
    </lineage>
</organism>
<dbReference type="InterPro" id="IPR051714">
    <property type="entry name" value="Znf_CCHC_NABP"/>
</dbReference>
<dbReference type="SUPFAM" id="SSF57756">
    <property type="entry name" value="Retrovirus zinc finger-like domains"/>
    <property type="match status" value="1"/>
</dbReference>
<protein>
    <recommendedName>
        <fullName evidence="2">CCHC-type domain-containing protein</fullName>
    </recommendedName>
</protein>
<dbReference type="Proteomes" id="UP001258017">
    <property type="component" value="Unassembled WGS sequence"/>
</dbReference>
<dbReference type="AlphaFoldDB" id="A0AAD9RE32"/>
<dbReference type="PANTHER" id="PTHR23002">
    <property type="entry name" value="ZINC FINGER CCHC DOMAIN CONTAINING PROTEIN"/>
    <property type="match status" value="1"/>
</dbReference>
<feature type="domain" description="CCHC-type" evidence="2">
    <location>
        <begin position="179"/>
        <end position="194"/>
    </location>
</feature>
<dbReference type="InterPro" id="IPR036875">
    <property type="entry name" value="Znf_CCHC_sf"/>
</dbReference>
<reference evidence="3" key="2">
    <citation type="journal article" date="2023" name="Commun. Biol.">
        <title>Intrasexual cuticular hydrocarbon dimorphism in a wasp sheds light on hydrocarbon biosynthesis genes in Hymenoptera.</title>
        <authorList>
            <person name="Moris V.C."/>
            <person name="Podsiadlowski L."/>
            <person name="Martin S."/>
            <person name="Oeyen J.P."/>
            <person name="Donath A."/>
            <person name="Petersen M."/>
            <person name="Wilbrandt J."/>
            <person name="Misof B."/>
            <person name="Liedtke D."/>
            <person name="Thamm M."/>
            <person name="Scheiner R."/>
            <person name="Schmitt T."/>
            <person name="Niehuis O."/>
        </authorList>
    </citation>
    <scope>NUCLEOTIDE SEQUENCE</scope>
    <source>
        <strain evidence="3">GBR_01_08_01A</strain>
    </source>
</reference>
<name>A0AAD9RE32_9HYME</name>
<keyword evidence="1" id="KW-0862">Zinc</keyword>
<comment type="caution">
    <text evidence="3">The sequence shown here is derived from an EMBL/GenBank/DDBJ whole genome shotgun (WGS) entry which is preliminary data.</text>
</comment>
<keyword evidence="1" id="KW-0479">Metal-binding</keyword>
<dbReference type="GO" id="GO:0008270">
    <property type="term" value="F:zinc ion binding"/>
    <property type="evidence" value="ECO:0007669"/>
    <property type="project" value="UniProtKB-KW"/>
</dbReference>
<dbReference type="PROSITE" id="PS50158">
    <property type="entry name" value="ZF_CCHC"/>
    <property type="match status" value="2"/>
</dbReference>
<dbReference type="Gene3D" id="4.10.60.10">
    <property type="entry name" value="Zinc finger, CCHC-type"/>
    <property type="match status" value="2"/>
</dbReference>
<dbReference type="InterPro" id="IPR021109">
    <property type="entry name" value="Peptidase_aspartic_dom_sf"/>
</dbReference>
<evidence type="ECO:0000256" key="1">
    <source>
        <dbReference type="PROSITE-ProRule" id="PRU00047"/>
    </source>
</evidence>
<dbReference type="GO" id="GO:0006508">
    <property type="term" value="P:proteolysis"/>
    <property type="evidence" value="ECO:0007669"/>
    <property type="project" value="InterPro"/>
</dbReference>
<dbReference type="SMART" id="SM00343">
    <property type="entry name" value="ZnF_C2HC"/>
    <property type="match status" value="2"/>
</dbReference>
<feature type="domain" description="CCHC-type" evidence="2">
    <location>
        <begin position="160"/>
        <end position="174"/>
    </location>
</feature>
<evidence type="ECO:0000259" key="2">
    <source>
        <dbReference type="PROSITE" id="PS50158"/>
    </source>
</evidence>
<accession>A0AAD9RE32</accession>
<dbReference type="InterPro" id="IPR001878">
    <property type="entry name" value="Znf_CCHC"/>
</dbReference>
<sequence>MTDDVILLAAISQLKDQALGWYNQQPLSTVATWSEFKDQIRKYFEKKETYTVTLSRINARTWRAHNEKFIEYAEAKLTLMQPLPLSEKEKIVLLAVGVRDPIVRKLVLGTKTDSIPKFLNMVRRITEDSTLYRRIEPSNKSRLQVQSERPRVNPPGVKTCFTCKQTGHLSRECKTPMSCFKCKQPGHLSSACPSRKESGGATLNHVRRAPEMPTETTTEKRTSTEDMHINQVQMKTESDIKIYRLRDKKKTIQALIDTGSPVNLLKKSIYDKLYSVEELLRVNDRLGYTGINSSPLITFGKVCDQIVLNLQENVWYDVTFLVVNDKTMKYDAIIGREFLNNSNLRLIYFKDSFSFEEGDRKTDWSSDVLIINAVVKRTSTTCLQKVWT</sequence>
<dbReference type="EMBL" id="JAIFRP010000672">
    <property type="protein sequence ID" value="KAK2578069.1"/>
    <property type="molecule type" value="Genomic_DNA"/>
</dbReference>
<reference evidence="3" key="1">
    <citation type="submission" date="2021-08" db="EMBL/GenBank/DDBJ databases">
        <authorList>
            <person name="Misof B."/>
            <person name="Oliver O."/>
            <person name="Podsiadlowski L."/>
            <person name="Donath A."/>
            <person name="Peters R."/>
            <person name="Mayer C."/>
            <person name="Rust J."/>
            <person name="Gunkel S."/>
            <person name="Lesny P."/>
            <person name="Martin S."/>
            <person name="Oeyen J.P."/>
            <person name="Petersen M."/>
            <person name="Panagiotis P."/>
            <person name="Wilbrandt J."/>
            <person name="Tanja T."/>
        </authorList>
    </citation>
    <scope>NUCLEOTIDE SEQUENCE</scope>
    <source>
        <strain evidence="3">GBR_01_08_01A</strain>
        <tissue evidence="3">Thorax + abdomen</tissue>
    </source>
</reference>
<evidence type="ECO:0000313" key="4">
    <source>
        <dbReference type="Proteomes" id="UP001258017"/>
    </source>
</evidence>
<dbReference type="PROSITE" id="PS00141">
    <property type="entry name" value="ASP_PROTEASE"/>
    <property type="match status" value="1"/>
</dbReference>
<dbReference type="InterPro" id="IPR001969">
    <property type="entry name" value="Aspartic_peptidase_AS"/>
</dbReference>
<proteinExistence type="predicted"/>
<dbReference type="GO" id="GO:0003676">
    <property type="term" value="F:nucleic acid binding"/>
    <property type="evidence" value="ECO:0007669"/>
    <property type="project" value="InterPro"/>
</dbReference>
<keyword evidence="1" id="KW-0863">Zinc-finger</keyword>
<evidence type="ECO:0000313" key="3">
    <source>
        <dbReference type="EMBL" id="KAK2578069.1"/>
    </source>
</evidence>
<dbReference type="SUPFAM" id="SSF50630">
    <property type="entry name" value="Acid proteases"/>
    <property type="match status" value="1"/>
</dbReference>
<dbReference type="Pfam" id="PF00098">
    <property type="entry name" value="zf-CCHC"/>
    <property type="match status" value="2"/>
</dbReference>
<dbReference type="CDD" id="cd00303">
    <property type="entry name" value="retropepsin_like"/>
    <property type="match status" value="1"/>
</dbReference>
<dbReference type="Gene3D" id="2.40.70.10">
    <property type="entry name" value="Acid Proteases"/>
    <property type="match status" value="1"/>
</dbReference>